<dbReference type="Proteomes" id="UP001174936">
    <property type="component" value="Unassembled WGS sequence"/>
</dbReference>
<accession>A0AA39YS97</accession>
<feature type="compositionally biased region" description="Polar residues" evidence="1">
    <location>
        <begin position="1"/>
        <end position="11"/>
    </location>
</feature>
<feature type="region of interest" description="Disordered" evidence="1">
    <location>
        <begin position="1"/>
        <end position="20"/>
    </location>
</feature>
<proteinExistence type="predicted"/>
<gene>
    <name evidence="2" type="ORF">B0T16DRAFT_425810</name>
</gene>
<evidence type="ECO:0000256" key="1">
    <source>
        <dbReference type="SAM" id="MobiDB-lite"/>
    </source>
</evidence>
<evidence type="ECO:0000313" key="3">
    <source>
        <dbReference type="Proteomes" id="UP001174936"/>
    </source>
</evidence>
<organism evidence="2 3">
    <name type="scientific">Cercophora newfieldiana</name>
    <dbReference type="NCBI Taxonomy" id="92897"/>
    <lineage>
        <taxon>Eukaryota</taxon>
        <taxon>Fungi</taxon>
        <taxon>Dikarya</taxon>
        <taxon>Ascomycota</taxon>
        <taxon>Pezizomycotina</taxon>
        <taxon>Sordariomycetes</taxon>
        <taxon>Sordariomycetidae</taxon>
        <taxon>Sordariales</taxon>
        <taxon>Lasiosphaeriaceae</taxon>
        <taxon>Cercophora</taxon>
    </lineage>
</organism>
<feature type="compositionally biased region" description="Basic and acidic residues" evidence="1">
    <location>
        <begin position="206"/>
        <end position="228"/>
    </location>
</feature>
<feature type="region of interest" description="Disordered" evidence="1">
    <location>
        <begin position="205"/>
        <end position="247"/>
    </location>
</feature>
<comment type="caution">
    <text evidence="2">The sequence shown here is derived from an EMBL/GenBank/DDBJ whole genome shotgun (WGS) entry which is preliminary data.</text>
</comment>
<feature type="compositionally biased region" description="Polar residues" evidence="1">
    <location>
        <begin position="125"/>
        <end position="136"/>
    </location>
</feature>
<evidence type="ECO:0000313" key="2">
    <source>
        <dbReference type="EMBL" id="KAK0657654.1"/>
    </source>
</evidence>
<keyword evidence="3" id="KW-1185">Reference proteome</keyword>
<protein>
    <submittedName>
        <fullName evidence="2">Uncharacterized protein</fullName>
    </submittedName>
</protein>
<feature type="region of interest" description="Disordered" evidence="1">
    <location>
        <begin position="100"/>
        <end position="155"/>
    </location>
</feature>
<dbReference type="AlphaFoldDB" id="A0AA39YS97"/>
<feature type="compositionally biased region" description="Low complexity" evidence="1">
    <location>
        <begin position="137"/>
        <end position="153"/>
    </location>
</feature>
<reference evidence="2" key="1">
    <citation type="submission" date="2023-06" db="EMBL/GenBank/DDBJ databases">
        <title>Genome-scale phylogeny and comparative genomics of the fungal order Sordariales.</title>
        <authorList>
            <consortium name="Lawrence Berkeley National Laboratory"/>
            <person name="Hensen N."/>
            <person name="Bonometti L."/>
            <person name="Westerberg I."/>
            <person name="Brannstrom I.O."/>
            <person name="Guillou S."/>
            <person name="Cros-Aarteil S."/>
            <person name="Calhoun S."/>
            <person name="Haridas S."/>
            <person name="Kuo A."/>
            <person name="Mondo S."/>
            <person name="Pangilinan J."/>
            <person name="Riley R."/>
            <person name="Labutti K."/>
            <person name="Andreopoulos B."/>
            <person name="Lipzen A."/>
            <person name="Chen C."/>
            <person name="Yanf M."/>
            <person name="Daum C."/>
            <person name="Ng V."/>
            <person name="Clum A."/>
            <person name="Steindorff A."/>
            <person name="Ohm R."/>
            <person name="Martin F."/>
            <person name="Silar P."/>
            <person name="Natvig D."/>
            <person name="Lalanne C."/>
            <person name="Gautier V."/>
            <person name="Ament-Velasquez S.L."/>
            <person name="Kruys A."/>
            <person name="Hutchinson M.I."/>
            <person name="Powell A.J."/>
            <person name="Barry K."/>
            <person name="Miller A.N."/>
            <person name="Grigoriev I.V."/>
            <person name="Debuchy R."/>
            <person name="Gladieux P."/>
            <person name="Thoren M.H."/>
            <person name="Johannesson H."/>
        </authorList>
    </citation>
    <scope>NUCLEOTIDE SEQUENCE</scope>
    <source>
        <strain evidence="2">SMH2532-1</strain>
    </source>
</reference>
<dbReference type="EMBL" id="JAULSV010000001">
    <property type="protein sequence ID" value="KAK0657654.1"/>
    <property type="molecule type" value="Genomic_DNA"/>
</dbReference>
<sequence>MPSVAQESPSAVQCKKRRREDVDHIHNTPTTQLPLFPGNFAKPISTSDGIFYSTFAQPAPNSPISLCGIPPEKTFDHGPLYHHHHHHTSPLVRKIIPLPASKRQRVLDDEDIRSADDHPMRRRLSSPSQQKQLQEKSPNTRSTTPSRTAAPSAKLMSRCHICGRKPAKKSDLDSFADCQGCSQRTCYVCIRECLGWRGGAMPNQQRVDEDGMFHGGDSTRPRPSESPRSDASFTMVDAGDVSEEESDGWARGGHRQVVCSQCCVERGANGDVVCLGCLAFIEG</sequence>
<name>A0AA39YS97_9PEZI</name>